<dbReference type="InterPro" id="IPR005467">
    <property type="entry name" value="His_kinase_dom"/>
</dbReference>
<evidence type="ECO:0000259" key="10">
    <source>
        <dbReference type="PROSITE" id="PS50109"/>
    </source>
</evidence>
<dbReference type="InterPro" id="IPR013767">
    <property type="entry name" value="PAS_fold"/>
</dbReference>
<evidence type="ECO:0000256" key="3">
    <source>
        <dbReference type="ARBA" id="ARBA00022553"/>
    </source>
</evidence>
<keyword evidence="3" id="KW-0597">Phosphoprotein</keyword>
<dbReference type="AlphaFoldDB" id="A9B913"/>
<evidence type="ECO:0000259" key="11">
    <source>
        <dbReference type="PROSITE" id="PS50112"/>
    </source>
</evidence>
<sequence>MNIHPAVSIQHGWPDDPILNILNDAVIMIDDAWRILRWNAAAERIYGWMATEVLGRSISDVIPTLHYLDGTTRAAAANYVITRGGWRGMVIQPHRDGHHRYIDAAIQRVMADDGHMMGMVAVNRDVTEQYAATAQATILARVTLALHTDTKPMTDALQTIVRAVAEQVGDGCVLRLRDGLHLVPSVLAHRDVACETMLHMLIHDYPQHLDRGLTAHVLQTAQPCFIPIWNADDRQTQIDAVAWPYSEQYAPHSCIIVPLMSQGRVIGTLSIVRDITPISYTPHDVTLLQEVAHRSTLVIEGCQLRESEQQARRDLETLYAASQAFMQNLRLPSIVEVLVTTLQSRFGGEPIGIFMFNDQDGLHEVGVSPPCHTIRLPRITDQILTTLLQTAQPYLHHDQASSFLRVPAAPAWTAFPILARGCCLGIVQILHGVQTAIRPGDLHFAQALIAHAAVAIDQAQLLADVHESEDQLQRLTHQLVTTQETERAALARELHDGVGQALTGLKLYLESTPLQPITVWRDRIHEATGQVIDILSQVRQLSLDIRPAALEDLGLMVSLQWLLQRVEQQTGVVIALHPYTPIPPLPHAIELALYRVIQEAVNNLVRYANVATAAIYFGVTTTGVSLLIQDHGRGFDVAQVCQMPRGIGLVGMRERIRMLGGTLTIESALGHGTSLTVDVPCRPRGEEVDHADRAG</sequence>
<dbReference type="NCBIfam" id="TIGR00229">
    <property type="entry name" value="sensory_box"/>
    <property type="match status" value="1"/>
</dbReference>
<evidence type="ECO:0000259" key="12">
    <source>
        <dbReference type="PROSITE" id="PS50113"/>
    </source>
</evidence>
<dbReference type="GO" id="GO:0000155">
    <property type="term" value="F:phosphorelay sensor kinase activity"/>
    <property type="evidence" value="ECO:0007669"/>
    <property type="project" value="InterPro"/>
</dbReference>
<evidence type="ECO:0000256" key="2">
    <source>
        <dbReference type="ARBA" id="ARBA00012438"/>
    </source>
</evidence>
<dbReference type="InterPro" id="IPR003018">
    <property type="entry name" value="GAF"/>
</dbReference>
<dbReference type="Pfam" id="PF02518">
    <property type="entry name" value="HATPase_c"/>
    <property type="match status" value="1"/>
</dbReference>
<dbReference type="InParanoid" id="A9B913"/>
<dbReference type="SMART" id="SM00065">
    <property type="entry name" value="GAF"/>
    <property type="match status" value="2"/>
</dbReference>
<feature type="coiled-coil region" evidence="9">
    <location>
        <begin position="458"/>
        <end position="485"/>
    </location>
</feature>
<evidence type="ECO:0000256" key="7">
    <source>
        <dbReference type="ARBA" id="ARBA00022840"/>
    </source>
</evidence>
<feature type="domain" description="PAC" evidence="12">
    <location>
        <begin position="84"/>
        <end position="138"/>
    </location>
</feature>
<dbReference type="PANTHER" id="PTHR24421">
    <property type="entry name" value="NITRATE/NITRITE SENSOR PROTEIN NARX-RELATED"/>
    <property type="match status" value="1"/>
</dbReference>
<dbReference type="GO" id="GO:0046983">
    <property type="term" value="F:protein dimerization activity"/>
    <property type="evidence" value="ECO:0007669"/>
    <property type="project" value="InterPro"/>
</dbReference>
<dbReference type="SMART" id="SM00387">
    <property type="entry name" value="HATPase_c"/>
    <property type="match status" value="1"/>
</dbReference>
<dbReference type="InterPro" id="IPR000014">
    <property type="entry name" value="PAS"/>
</dbReference>
<dbReference type="SUPFAM" id="SSF55781">
    <property type="entry name" value="GAF domain-like"/>
    <property type="match status" value="2"/>
</dbReference>
<protein>
    <recommendedName>
        <fullName evidence="2">histidine kinase</fullName>
        <ecNumber evidence="2">2.7.13.3</ecNumber>
    </recommendedName>
</protein>
<keyword evidence="8" id="KW-0902">Two-component regulatory system</keyword>
<keyword evidence="7" id="KW-0067">ATP-binding</keyword>
<evidence type="ECO:0000256" key="1">
    <source>
        <dbReference type="ARBA" id="ARBA00000085"/>
    </source>
</evidence>
<evidence type="ECO:0000256" key="6">
    <source>
        <dbReference type="ARBA" id="ARBA00022777"/>
    </source>
</evidence>
<dbReference type="SUPFAM" id="SSF55874">
    <property type="entry name" value="ATPase domain of HSP90 chaperone/DNA topoisomerase II/histidine kinase"/>
    <property type="match status" value="1"/>
</dbReference>
<dbReference type="HOGENOM" id="CLU_396274_0_0_0"/>
<evidence type="ECO:0000256" key="5">
    <source>
        <dbReference type="ARBA" id="ARBA00022741"/>
    </source>
</evidence>
<keyword evidence="9" id="KW-0175">Coiled coil</keyword>
<dbReference type="Pfam" id="PF00989">
    <property type="entry name" value="PAS"/>
    <property type="match status" value="1"/>
</dbReference>
<dbReference type="InterPro" id="IPR001610">
    <property type="entry name" value="PAC"/>
</dbReference>
<dbReference type="SMART" id="SM00091">
    <property type="entry name" value="PAS"/>
    <property type="match status" value="1"/>
</dbReference>
<keyword evidence="5" id="KW-0547">Nucleotide-binding</keyword>
<dbReference type="KEGG" id="hau:Haur_5200"/>
<evidence type="ECO:0000256" key="8">
    <source>
        <dbReference type="ARBA" id="ARBA00023012"/>
    </source>
</evidence>
<dbReference type="Pfam" id="PF01590">
    <property type="entry name" value="GAF"/>
    <property type="match status" value="2"/>
</dbReference>
<dbReference type="InterPro" id="IPR029016">
    <property type="entry name" value="GAF-like_dom_sf"/>
</dbReference>
<dbReference type="SUPFAM" id="SSF55785">
    <property type="entry name" value="PYP-like sensor domain (PAS domain)"/>
    <property type="match status" value="1"/>
</dbReference>
<dbReference type="BioCyc" id="HAUR316274:GHYA-5262-MONOMER"/>
<dbReference type="InterPro" id="IPR003594">
    <property type="entry name" value="HATPase_dom"/>
</dbReference>
<feature type="domain" description="Histidine kinase" evidence="10">
    <location>
        <begin position="593"/>
        <end position="683"/>
    </location>
</feature>
<feature type="domain" description="PAS" evidence="11">
    <location>
        <begin position="18"/>
        <end position="84"/>
    </location>
</feature>
<dbReference type="PANTHER" id="PTHR24421:SF10">
    <property type="entry name" value="NITRATE_NITRITE SENSOR PROTEIN NARQ"/>
    <property type="match status" value="1"/>
</dbReference>
<dbReference type="SMART" id="SM00086">
    <property type="entry name" value="PAC"/>
    <property type="match status" value="1"/>
</dbReference>
<keyword evidence="13" id="KW-0614">Plasmid</keyword>
<comment type="catalytic activity">
    <reaction evidence="1">
        <text>ATP + protein L-histidine = ADP + protein N-phospho-L-histidine.</text>
        <dbReference type="EC" id="2.7.13.3"/>
    </reaction>
</comment>
<keyword evidence="4" id="KW-0808">Transferase</keyword>
<dbReference type="GO" id="GO:0016020">
    <property type="term" value="C:membrane"/>
    <property type="evidence" value="ECO:0007669"/>
    <property type="project" value="InterPro"/>
</dbReference>
<dbReference type="GO" id="GO:0006355">
    <property type="term" value="P:regulation of DNA-templated transcription"/>
    <property type="evidence" value="ECO:0007669"/>
    <property type="project" value="InterPro"/>
</dbReference>
<organism evidence="13 14">
    <name type="scientific">Herpetosiphon aurantiacus (strain ATCC 23779 / DSM 785 / 114-95)</name>
    <dbReference type="NCBI Taxonomy" id="316274"/>
    <lineage>
        <taxon>Bacteria</taxon>
        <taxon>Bacillati</taxon>
        <taxon>Chloroflexota</taxon>
        <taxon>Chloroflexia</taxon>
        <taxon>Herpetosiphonales</taxon>
        <taxon>Herpetosiphonaceae</taxon>
        <taxon>Herpetosiphon</taxon>
    </lineage>
</organism>
<name>A9B913_HERA2</name>
<dbReference type="EMBL" id="CP000876">
    <property type="protein sequence ID" value="ABX07827.1"/>
    <property type="molecule type" value="Genomic_DNA"/>
</dbReference>
<geneLocation type="plasmid" evidence="13 14">
    <name>pHAU01</name>
</geneLocation>
<dbReference type="PROSITE" id="PS50109">
    <property type="entry name" value="HIS_KIN"/>
    <property type="match status" value="1"/>
</dbReference>
<dbReference type="InterPro" id="IPR050482">
    <property type="entry name" value="Sensor_HK_TwoCompSys"/>
</dbReference>
<keyword evidence="14" id="KW-1185">Reference proteome</keyword>
<dbReference type="CDD" id="cd16917">
    <property type="entry name" value="HATPase_UhpB-NarQ-NarX-like"/>
    <property type="match status" value="1"/>
</dbReference>
<keyword evidence="6 13" id="KW-0418">Kinase</keyword>
<accession>A9B913</accession>
<evidence type="ECO:0000313" key="13">
    <source>
        <dbReference type="EMBL" id="ABX07827.1"/>
    </source>
</evidence>
<dbReference type="InterPro" id="IPR011712">
    <property type="entry name" value="Sig_transdc_His_kin_sub3_dim/P"/>
</dbReference>
<evidence type="ECO:0000313" key="14">
    <source>
        <dbReference type="Proteomes" id="UP000000787"/>
    </source>
</evidence>
<gene>
    <name evidence="13" type="ordered locus">Haur_5200</name>
</gene>
<dbReference type="Proteomes" id="UP000000787">
    <property type="component" value="Plasmid pHAU01"/>
</dbReference>
<dbReference type="Gene3D" id="3.30.450.40">
    <property type="match status" value="2"/>
</dbReference>
<dbReference type="CDD" id="cd00130">
    <property type="entry name" value="PAS"/>
    <property type="match status" value="1"/>
</dbReference>
<evidence type="ECO:0000256" key="4">
    <source>
        <dbReference type="ARBA" id="ARBA00022679"/>
    </source>
</evidence>
<dbReference type="EC" id="2.7.13.3" evidence="2"/>
<evidence type="ECO:0000256" key="9">
    <source>
        <dbReference type="SAM" id="Coils"/>
    </source>
</evidence>
<dbReference type="PROSITE" id="PS50112">
    <property type="entry name" value="PAS"/>
    <property type="match status" value="1"/>
</dbReference>
<dbReference type="InterPro" id="IPR000700">
    <property type="entry name" value="PAS-assoc_C"/>
</dbReference>
<dbReference type="Gene3D" id="1.20.5.1930">
    <property type="match status" value="1"/>
</dbReference>
<dbReference type="Pfam" id="PF07730">
    <property type="entry name" value="HisKA_3"/>
    <property type="match status" value="1"/>
</dbReference>
<dbReference type="GO" id="GO:0005524">
    <property type="term" value="F:ATP binding"/>
    <property type="evidence" value="ECO:0007669"/>
    <property type="project" value="UniProtKB-KW"/>
</dbReference>
<dbReference type="Gene3D" id="3.30.450.20">
    <property type="entry name" value="PAS domain"/>
    <property type="match status" value="1"/>
</dbReference>
<dbReference type="InterPro" id="IPR036890">
    <property type="entry name" value="HATPase_C_sf"/>
</dbReference>
<proteinExistence type="predicted"/>
<dbReference type="PROSITE" id="PS50113">
    <property type="entry name" value="PAC"/>
    <property type="match status" value="1"/>
</dbReference>
<dbReference type="InterPro" id="IPR035965">
    <property type="entry name" value="PAS-like_dom_sf"/>
</dbReference>
<reference evidence="13 14" key="1">
    <citation type="journal article" date="2011" name="Stand. Genomic Sci.">
        <title>Complete genome sequence of the filamentous gliding predatory bacterium Herpetosiphon aurantiacus type strain (114-95(T)).</title>
        <authorList>
            <person name="Kiss H."/>
            <person name="Nett M."/>
            <person name="Domin N."/>
            <person name="Martin K."/>
            <person name="Maresca J.A."/>
            <person name="Copeland A."/>
            <person name="Lapidus A."/>
            <person name="Lucas S."/>
            <person name="Berry K.W."/>
            <person name="Glavina Del Rio T."/>
            <person name="Dalin E."/>
            <person name="Tice H."/>
            <person name="Pitluck S."/>
            <person name="Richardson P."/>
            <person name="Bruce D."/>
            <person name="Goodwin L."/>
            <person name="Han C."/>
            <person name="Detter J.C."/>
            <person name="Schmutz J."/>
            <person name="Brettin T."/>
            <person name="Land M."/>
            <person name="Hauser L."/>
            <person name="Kyrpides N.C."/>
            <person name="Ivanova N."/>
            <person name="Goker M."/>
            <person name="Woyke T."/>
            <person name="Klenk H.P."/>
            <person name="Bryant D.A."/>
        </authorList>
    </citation>
    <scope>NUCLEOTIDE SEQUENCE [LARGE SCALE GENOMIC DNA]</scope>
    <source>
        <strain evidence="14">ATCC 23779 / DSM 785 / 114-95</strain>
        <plasmid evidence="13">pHAU01</plasmid>
    </source>
</reference>
<dbReference type="Gene3D" id="3.30.565.10">
    <property type="entry name" value="Histidine kinase-like ATPase, C-terminal domain"/>
    <property type="match status" value="1"/>
</dbReference>